<accession>A0A1T2L4T3</accession>
<keyword evidence="1 2" id="KW-0732">Signal</keyword>
<dbReference type="RefSeq" id="WP_078483710.1">
    <property type="nucleotide sequence ID" value="NZ_MPRL01000032.1"/>
</dbReference>
<dbReference type="SUPFAM" id="SSF56925">
    <property type="entry name" value="OMPA-like"/>
    <property type="match status" value="1"/>
</dbReference>
<evidence type="ECO:0000313" key="4">
    <source>
        <dbReference type="EMBL" id="OOZ40118.1"/>
    </source>
</evidence>
<dbReference type="OrthoDB" id="1163183at2"/>
<evidence type="ECO:0000256" key="1">
    <source>
        <dbReference type="ARBA" id="ARBA00022729"/>
    </source>
</evidence>
<dbReference type="InterPro" id="IPR027385">
    <property type="entry name" value="Beta-barrel_OMP"/>
</dbReference>
<dbReference type="Gene3D" id="2.40.160.20">
    <property type="match status" value="1"/>
</dbReference>
<comment type="caution">
    <text evidence="4">The sequence shown here is derived from an EMBL/GenBank/DDBJ whole genome shotgun (WGS) entry which is preliminary data.</text>
</comment>
<dbReference type="Pfam" id="PF13505">
    <property type="entry name" value="OMP_b-brl"/>
    <property type="match status" value="1"/>
</dbReference>
<gene>
    <name evidence="4" type="ORF">BOW53_08790</name>
</gene>
<reference evidence="4 5" key="1">
    <citation type="submission" date="2016-11" db="EMBL/GenBank/DDBJ databases">
        <title>Mixed transmission modes and dynamic genome evolution in an obligate animal-bacterial symbiosis.</title>
        <authorList>
            <person name="Russell S.L."/>
            <person name="Corbett-Detig R.B."/>
            <person name="Cavanaugh C.M."/>
        </authorList>
    </citation>
    <scope>NUCLEOTIDE SEQUENCE [LARGE SCALE GENOMIC DNA]</scope>
    <source>
        <strain evidence="4">Sveles-Q1</strain>
    </source>
</reference>
<dbReference type="EMBL" id="MPRL01000032">
    <property type="protein sequence ID" value="OOZ40118.1"/>
    <property type="molecule type" value="Genomic_DNA"/>
</dbReference>
<organism evidence="4 5">
    <name type="scientific">Solemya pervernicosa gill symbiont</name>
    <dbReference type="NCBI Taxonomy" id="642797"/>
    <lineage>
        <taxon>Bacteria</taxon>
        <taxon>Pseudomonadati</taxon>
        <taxon>Pseudomonadota</taxon>
        <taxon>Gammaproteobacteria</taxon>
        <taxon>sulfur-oxidizing symbionts</taxon>
    </lineage>
</organism>
<dbReference type="Proteomes" id="UP000191110">
    <property type="component" value="Unassembled WGS sequence"/>
</dbReference>
<dbReference type="InterPro" id="IPR011250">
    <property type="entry name" value="OMP/PagP_B-barrel"/>
</dbReference>
<keyword evidence="5" id="KW-1185">Reference proteome</keyword>
<evidence type="ECO:0000259" key="3">
    <source>
        <dbReference type="Pfam" id="PF13505"/>
    </source>
</evidence>
<feature type="chain" id="PRO_5012052168" description="Outer membrane protein beta-barrel domain-containing protein" evidence="2">
    <location>
        <begin position="22"/>
        <end position="178"/>
    </location>
</feature>
<evidence type="ECO:0000256" key="2">
    <source>
        <dbReference type="SAM" id="SignalP"/>
    </source>
</evidence>
<feature type="domain" description="Outer membrane protein beta-barrel" evidence="3">
    <location>
        <begin position="12"/>
        <end position="178"/>
    </location>
</feature>
<feature type="signal peptide" evidence="2">
    <location>
        <begin position="1"/>
        <end position="21"/>
    </location>
</feature>
<protein>
    <recommendedName>
        <fullName evidence="3">Outer membrane protein beta-barrel domain-containing protein</fullName>
    </recommendedName>
</protein>
<sequence>MKLRHFLIGGFAALLVGQASAEDGNNYVGLSWMADYQYTADSTGTKISNGGSAGYLAKLGHNYSDNFGLEAQVLRTPEVSTDDGDYQVNALGGVFMRGNLPLMDDRLRLYVLGGVSLMHTSVDDGTSSETDLQGGVSYGGGIELYGNETTALTAEFVQYVDQGNYGLKSWNIGFVNRF</sequence>
<dbReference type="AlphaFoldDB" id="A0A1T2L4T3"/>
<evidence type="ECO:0000313" key="5">
    <source>
        <dbReference type="Proteomes" id="UP000191110"/>
    </source>
</evidence>
<proteinExistence type="predicted"/>
<name>A0A1T2L4T3_9GAMM</name>